<comment type="caution">
    <text evidence="1">The sequence shown here is derived from an EMBL/GenBank/DDBJ whole genome shotgun (WGS) entry which is preliminary data.</text>
</comment>
<reference evidence="1 2" key="1">
    <citation type="submission" date="2017-07" db="EMBL/GenBank/DDBJ databases">
        <title>Mechanisms for carbon and nitrogen cycling indicate functional differentiation within the Candidate Phyla Radiation.</title>
        <authorList>
            <person name="Danczak R.E."/>
            <person name="Johnston M.D."/>
            <person name="Kenah C."/>
            <person name="Slattery M."/>
            <person name="Wrighton K.C."/>
            <person name="Wilkins M.J."/>
        </authorList>
    </citation>
    <scope>NUCLEOTIDE SEQUENCE [LARGE SCALE GENOMIC DNA]</scope>
    <source>
        <strain evidence="1">Licking1014_85</strain>
    </source>
</reference>
<evidence type="ECO:0000313" key="2">
    <source>
        <dbReference type="Proteomes" id="UP000315589"/>
    </source>
</evidence>
<evidence type="ECO:0000313" key="1">
    <source>
        <dbReference type="EMBL" id="TSC93317.1"/>
    </source>
</evidence>
<proteinExistence type="predicted"/>
<accession>A0A554LKD9</accession>
<dbReference type="AlphaFoldDB" id="A0A554LKD9"/>
<dbReference type="EMBL" id="VMGI01000029">
    <property type="protein sequence ID" value="TSC93317.1"/>
    <property type="molecule type" value="Genomic_DNA"/>
</dbReference>
<organism evidence="1 2">
    <name type="scientific">Candidatus Berkelbacteria bacterium Licking1014_85</name>
    <dbReference type="NCBI Taxonomy" id="2017148"/>
    <lineage>
        <taxon>Bacteria</taxon>
        <taxon>Candidatus Berkelbacteria</taxon>
    </lineage>
</organism>
<dbReference type="Proteomes" id="UP000315589">
    <property type="component" value="Unassembled WGS sequence"/>
</dbReference>
<sequence length="216" mass="24153">MSRTRKIIYALLLIAILVAMGFKLGQWQEVKKNQKTEKNSIKLITNNSSTSSSTAVAETSTSALSTSSSTAPAVSNDEFSSWQNFTNSKYRYTFKYPENWKTSSNQTDYSVVVNEKNSTTFSVRTGDMSAIGFENYTNSKEENLLLAGEPVKAIYYDPPKSSEGDAFDATLLNHLIVLAFEKNSVQYVIMYSYGNSGDVNQFSSEFKKIISTFSWL</sequence>
<protein>
    <recommendedName>
        <fullName evidence="3">PsbP C-terminal domain-containing protein</fullName>
    </recommendedName>
</protein>
<evidence type="ECO:0008006" key="3">
    <source>
        <dbReference type="Google" id="ProtNLM"/>
    </source>
</evidence>
<gene>
    <name evidence="1" type="ORF">CEN91_252</name>
</gene>
<name>A0A554LKD9_9BACT</name>